<dbReference type="AlphaFoldDB" id="A0A7I8VN83"/>
<dbReference type="EMBL" id="CAJFCJ010000007">
    <property type="protein sequence ID" value="CAD5117187.1"/>
    <property type="molecule type" value="Genomic_DNA"/>
</dbReference>
<proteinExistence type="predicted"/>
<reference evidence="2 3" key="1">
    <citation type="submission" date="2020-08" db="EMBL/GenBank/DDBJ databases">
        <authorList>
            <person name="Hejnol A."/>
        </authorList>
    </citation>
    <scope>NUCLEOTIDE SEQUENCE [LARGE SCALE GENOMIC DNA]</scope>
</reference>
<comment type="caution">
    <text evidence="2">The sequence shown here is derived from an EMBL/GenBank/DDBJ whole genome shotgun (WGS) entry which is preliminary data.</text>
</comment>
<evidence type="ECO:0000313" key="2">
    <source>
        <dbReference type="EMBL" id="CAD5117187.1"/>
    </source>
</evidence>
<accession>A0A7I8VN83</accession>
<keyword evidence="3" id="KW-1185">Reference proteome</keyword>
<dbReference type="Proteomes" id="UP000549394">
    <property type="component" value="Unassembled WGS sequence"/>
</dbReference>
<evidence type="ECO:0000256" key="1">
    <source>
        <dbReference type="SAM" id="MobiDB-lite"/>
    </source>
</evidence>
<protein>
    <submittedName>
        <fullName evidence="2">Uncharacterized protein</fullName>
    </submittedName>
</protein>
<feature type="compositionally biased region" description="Basic and acidic residues" evidence="1">
    <location>
        <begin position="364"/>
        <end position="377"/>
    </location>
</feature>
<feature type="compositionally biased region" description="Acidic residues" evidence="1">
    <location>
        <begin position="351"/>
        <end position="363"/>
    </location>
</feature>
<feature type="region of interest" description="Disordered" evidence="1">
    <location>
        <begin position="344"/>
        <end position="410"/>
    </location>
</feature>
<gene>
    <name evidence="2" type="ORF">DGYR_LOCUS5742</name>
</gene>
<organism evidence="2 3">
    <name type="scientific">Dimorphilus gyrociliatus</name>
    <dbReference type="NCBI Taxonomy" id="2664684"/>
    <lineage>
        <taxon>Eukaryota</taxon>
        <taxon>Metazoa</taxon>
        <taxon>Spiralia</taxon>
        <taxon>Lophotrochozoa</taxon>
        <taxon>Annelida</taxon>
        <taxon>Polychaeta</taxon>
        <taxon>Polychaeta incertae sedis</taxon>
        <taxon>Dinophilidae</taxon>
        <taxon>Dimorphilus</taxon>
    </lineage>
</organism>
<name>A0A7I8VN83_9ANNE</name>
<evidence type="ECO:0000313" key="3">
    <source>
        <dbReference type="Proteomes" id="UP000549394"/>
    </source>
</evidence>
<feature type="compositionally biased region" description="Polar residues" evidence="1">
    <location>
        <begin position="379"/>
        <end position="405"/>
    </location>
</feature>
<sequence length="438" mass="49442">MSSNKAEKSAEKLNENCDCDVSSKCIHFNNISKCELETYLATLEPSDRRNYAIKHNIPLNPFFDQKVEWSPSTFTNVKHMELFNDSLPSPNVSLMEDDHHSIIHQHSIASCEHREILADKAEMSKTFFENYTGPPSPGGISVDIVESDEEVEDEKEKKGVDCSTQTEWCIDPDWKHIGRVPFLRLLPTTEDDLCDASHIVYLPLYKRAHWRPMLATEALPKAYFTDGRGTLMCDNYRKLIEGDEGPSGMTPNEYRLVRRVYATEESPHITPKFPAGKYIESPCGLNKFSPKLSPITPQTRSSHRSASSAFRLNISPILANSPDLYGTKRAYRIRQNSGTTAPFTGQLSFCLDDDEDEDEDEMSEKDIPFEQKEKEKPAINSTLQSENTLGESTTDQGYMTMSNRASEMDVSDAVIVSTPTKNGFLRNFFETASESKAN</sequence>